<dbReference type="STRING" id="81972.D7L8K5"/>
<dbReference type="AlphaFoldDB" id="D7L8K5"/>
<dbReference type="PANTHER" id="PTHR31672:SF13">
    <property type="entry name" value="F-BOX PROTEIN CPR30-LIKE"/>
    <property type="match status" value="1"/>
</dbReference>
<dbReference type="Proteomes" id="UP000008694">
    <property type="component" value="Unassembled WGS sequence"/>
</dbReference>
<dbReference type="PROSITE" id="PS50181">
    <property type="entry name" value="FBOX"/>
    <property type="match status" value="1"/>
</dbReference>
<name>D7L8K5_ARALL</name>
<dbReference type="CDD" id="cd22157">
    <property type="entry name" value="F-box_AtFBW1-like"/>
    <property type="match status" value="1"/>
</dbReference>
<dbReference type="HOGENOM" id="CLU_034692_1_0_1"/>
<proteinExistence type="predicted"/>
<organism evidence="3">
    <name type="scientific">Arabidopsis lyrata subsp. lyrata</name>
    <name type="common">Lyre-leaved rock-cress</name>
    <dbReference type="NCBI Taxonomy" id="81972"/>
    <lineage>
        <taxon>Eukaryota</taxon>
        <taxon>Viridiplantae</taxon>
        <taxon>Streptophyta</taxon>
        <taxon>Embryophyta</taxon>
        <taxon>Tracheophyta</taxon>
        <taxon>Spermatophyta</taxon>
        <taxon>Magnoliopsida</taxon>
        <taxon>eudicotyledons</taxon>
        <taxon>Gunneridae</taxon>
        <taxon>Pentapetalae</taxon>
        <taxon>rosids</taxon>
        <taxon>malvids</taxon>
        <taxon>Brassicales</taxon>
        <taxon>Brassicaceae</taxon>
        <taxon>Camelineae</taxon>
        <taxon>Arabidopsis</taxon>
    </lineage>
</organism>
<accession>D7L8K5</accession>
<dbReference type="InterPro" id="IPR036047">
    <property type="entry name" value="F-box-like_dom_sf"/>
</dbReference>
<dbReference type="InterPro" id="IPR017451">
    <property type="entry name" value="F-box-assoc_interact_dom"/>
</dbReference>
<dbReference type="SMART" id="SM00256">
    <property type="entry name" value="FBOX"/>
    <property type="match status" value="1"/>
</dbReference>
<evidence type="ECO:0000259" key="1">
    <source>
        <dbReference type="PROSITE" id="PS50181"/>
    </source>
</evidence>
<sequence length="337" mass="39655">MMMPHLPAELVEEILSRVPAKSLKRLRSTCKQWTTLLKNRGLSEKHFRKAPKQSLVLISNDYRVCPMSINLNVVAPSIEFKRELSLKDFLYSSIQVDITTVFHCDGLLLCTTNDDRLVVWNPCLGETRWIQLKADYEKHSMFALGYQNNKSCRTSWRFCDNVCVGYVIKPQTGVSFKGNTYWVTFNERSILASFDFTTERFKRVYLPPIENLDWKILSIVREEELSVLIQKEYTSKMEIWVANNIETEATLSWKKSFTVDIRIRTNSHNYTVCHSFLIEEEKKVVVCCNERNYDIMIDIIGEDDDYYTKFPFVQPRCWPWCPCIFNYVPSLVQIRLR</sequence>
<protein>
    <recommendedName>
        <fullName evidence="1">F-box domain-containing protein</fullName>
    </recommendedName>
</protein>
<reference evidence="3" key="1">
    <citation type="journal article" date="2011" name="Nat. Genet.">
        <title>The Arabidopsis lyrata genome sequence and the basis of rapid genome size change.</title>
        <authorList>
            <person name="Hu T.T."/>
            <person name="Pattyn P."/>
            <person name="Bakker E.G."/>
            <person name="Cao J."/>
            <person name="Cheng J.-F."/>
            <person name="Clark R.M."/>
            <person name="Fahlgren N."/>
            <person name="Fawcett J.A."/>
            <person name="Grimwood J."/>
            <person name="Gundlach H."/>
            <person name="Haberer G."/>
            <person name="Hollister J.D."/>
            <person name="Ossowski S."/>
            <person name="Ottilar R.P."/>
            <person name="Salamov A.A."/>
            <person name="Schneeberger K."/>
            <person name="Spannagl M."/>
            <person name="Wang X."/>
            <person name="Yang L."/>
            <person name="Nasrallah M.E."/>
            <person name="Bergelson J."/>
            <person name="Carrington J.C."/>
            <person name="Gaut B.S."/>
            <person name="Schmutz J."/>
            <person name="Mayer K.F.X."/>
            <person name="Van de Peer Y."/>
            <person name="Grigoriev I.V."/>
            <person name="Nordborg M."/>
            <person name="Weigel D."/>
            <person name="Guo Y.-L."/>
        </authorList>
    </citation>
    <scope>NUCLEOTIDE SEQUENCE [LARGE SCALE GENOMIC DNA]</scope>
    <source>
        <strain evidence="3">cv. MN47</strain>
    </source>
</reference>
<gene>
    <name evidence="2" type="ORF">ARALYDRAFT_899304</name>
</gene>
<dbReference type="EMBL" id="GL348715">
    <property type="protein sequence ID" value="EFH59932.1"/>
    <property type="molecule type" value="Genomic_DNA"/>
</dbReference>
<dbReference type="SUPFAM" id="SSF81383">
    <property type="entry name" value="F-box domain"/>
    <property type="match status" value="1"/>
</dbReference>
<dbReference type="InterPro" id="IPR006527">
    <property type="entry name" value="F-box-assoc_dom_typ1"/>
</dbReference>
<evidence type="ECO:0000313" key="2">
    <source>
        <dbReference type="EMBL" id="EFH59932.1"/>
    </source>
</evidence>
<dbReference type="InterPro" id="IPR001810">
    <property type="entry name" value="F-box_dom"/>
</dbReference>
<dbReference type="Pfam" id="PF07734">
    <property type="entry name" value="FBA_1"/>
    <property type="match status" value="2"/>
</dbReference>
<dbReference type="Pfam" id="PF00646">
    <property type="entry name" value="F-box"/>
    <property type="match status" value="1"/>
</dbReference>
<dbReference type="Gramene" id="scaffold_303274.1">
    <property type="protein sequence ID" value="scaffold_303274.1"/>
    <property type="gene ID" value="scaffold_303274.1"/>
</dbReference>
<evidence type="ECO:0000313" key="3">
    <source>
        <dbReference type="Proteomes" id="UP000008694"/>
    </source>
</evidence>
<dbReference type="Gene3D" id="1.20.1280.50">
    <property type="match status" value="1"/>
</dbReference>
<dbReference type="PANTHER" id="PTHR31672">
    <property type="entry name" value="BNACNNG10540D PROTEIN"/>
    <property type="match status" value="1"/>
</dbReference>
<keyword evidence="3" id="KW-1185">Reference proteome</keyword>
<feature type="domain" description="F-box" evidence="1">
    <location>
        <begin position="1"/>
        <end position="50"/>
    </location>
</feature>
<dbReference type="InterPro" id="IPR050796">
    <property type="entry name" value="SCF_F-box_component"/>
</dbReference>
<dbReference type="NCBIfam" id="TIGR01640">
    <property type="entry name" value="F_box_assoc_1"/>
    <property type="match status" value="2"/>
</dbReference>